<sequence length="270" mass="28723">MLISDSNPFGDISAFVRFAISKSLNSMALNHSFAGKRILVTAGAKGIGRAIVNRLHADDAHLFVLQRNPVLAQKLRDELPNVTVACVDVNNWTETREAIESFGVLDHVINNAGFLESQPFMEITEESAELHLSTNCKSLINIVQSAAKGMIESGNGGSIVNILSLGGHATVAGICCYSTSKAATLMLTKCMSVELGQYKIRVNSVSPAAVADTDMVALLPPTAGALLARAMQPRLLVADEVVDSVLFLLSPRASMIYGEDILIDGGVHTC</sequence>
<dbReference type="OMA" id="CIEYLIS"/>
<dbReference type="Pfam" id="PF13561">
    <property type="entry name" value="adh_short_C2"/>
    <property type="match status" value="1"/>
</dbReference>
<dbReference type="PANTHER" id="PTHR44252:SF3">
    <property type="entry name" value="D-ERYTHRULOSE REDUCTASE-RELATED"/>
    <property type="match status" value="1"/>
</dbReference>
<dbReference type="PANTHER" id="PTHR44252">
    <property type="entry name" value="D-ERYTHRULOSE REDUCTASE"/>
    <property type="match status" value="1"/>
</dbReference>
<dbReference type="EMBL" id="LNIX01000001">
    <property type="protein sequence ID" value="OXA61337.1"/>
    <property type="molecule type" value="Genomic_DNA"/>
</dbReference>
<comment type="subunit">
    <text evidence="2">Homotetramer.</text>
</comment>
<evidence type="ECO:0000256" key="2">
    <source>
        <dbReference type="ARBA" id="ARBA00011881"/>
    </source>
</evidence>
<gene>
    <name evidence="5" type="ORF">Fcan01_01074</name>
</gene>
<comment type="similarity">
    <text evidence="1">Belongs to the short-chain dehydrogenases/reductases (SDR) family.</text>
</comment>
<dbReference type="STRING" id="158441.A0A226EVZ1"/>
<dbReference type="InterPro" id="IPR002347">
    <property type="entry name" value="SDR_fam"/>
</dbReference>
<keyword evidence="4" id="KW-0560">Oxidoreductase</keyword>
<accession>A0A226EVZ1</accession>
<keyword evidence="3" id="KW-0521">NADP</keyword>
<keyword evidence="6" id="KW-1185">Reference proteome</keyword>
<dbReference type="GO" id="GO:0004090">
    <property type="term" value="F:carbonyl reductase (NADPH) activity"/>
    <property type="evidence" value="ECO:0007669"/>
    <property type="project" value="TreeGrafter"/>
</dbReference>
<reference evidence="5 6" key="1">
    <citation type="submission" date="2015-12" db="EMBL/GenBank/DDBJ databases">
        <title>The genome of Folsomia candida.</title>
        <authorList>
            <person name="Faddeeva A."/>
            <person name="Derks M.F."/>
            <person name="Anvar Y."/>
            <person name="Smit S."/>
            <person name="Van Straalen N."/>
            <person name="Roelofs D."/>
        </authorList>
    </citation>
    <scope>NUCLEOTIDE SEQUENCE [LARGE SCALE GENOMIC DNA]</scope>
    <source>
        <strain evidence="5 6">VU population</strain>
        <tissue evidence="5">Whole body</tissue>
    </source>
</reference>
<proteinExistence type="inferred from homology"/>
<dbReference type="PROSITE" id="PS00061">
    <property type="entry name" value="ADH_SHORT"/>
    <property type="match status" value="1"/>
</dbReference>
<dbReference type="PRINTS" id="PR00080">
    <property type="entry name" value="SDRFAMILY"/>
</dbReference>
<comment type="caution">
    <text evidence="5">The sequence shown here is derived from an EMBL/GenBank/DDBJ whole genome shotgun (WGS) entry which is preliminary data.</text>
</comment>
<evidence type="ECO:0000256" key="1">
    <source>
        <dbReference type="ARBA" id="ARBA00006484"/>
    </source>
</evidence>
<protein>
    <submittedName>
        <fullName evidence="5">Carbonyl reductase [NADPH] 2</fullName>
    </submittedName>
</protein>
<dbReference type="SUPFAM" id="SSF51735">
    <property type="entry name" value="NAD(P)-binding Rossmann-fold domains"/>
    <property type="match status" value="1"/>
</dbReference>
<evidence type="ECO:0000256" key="3">
    <source>
        <dbReference type="ARBA" id="ARBA00022857"/>
    </source>
</evidence>
<dbReference type="GO" id="GO:0050038">
    <property type="term" value="F:L-xylulose reductase (NADPH) activity"/>
    <property type="evidence" value="ECO:0007669"/>
    <property type="project" value="TreeGrafter"/>
</dbReference>
<dbReference type="PRINTS" id="PR00081">
    <property type="entry name" value="GDHRDH"/>
</dbReference>
<evidence type="ECO:0000313" key="5">
    <source>
        <dbReference type="EMBL" id="OXA61337.1"/>
    </source>
</evidence>
<dbReference type="AlphaFoldDB" id="A0A226EVZ1"/>
<organism evidence="5 6">
    <name type="scientific">Folsomia candida</name>
    <name type="common">Springtail</name>
    <dbReference type="NCBI Taxonomy" id="158441"/>
    <lineage>
        <taxon>Eukaryota</taxon>
        <taxon>Metazoa</taxon>
        <taxon>Ecdysozoa</taxon>
        <taxon>Arthropoda</taxon>
        <taxon>Hexapoda</taxon>
        <taxon>Collembola</taxon>
        <taxon>Entomobryomorpha</taxon>
        <taxon>Isotomoidea</taxon>
        <taxon>Isotomidae</taxon>
        <taxon>Proisotominae</taxon>
        <taxon>Folsomia</taxon>
    </lineage>
</organism>
<dbReference type="GO" id="GO:0006006">
    <property type="term" value="P:glucose metabolic process"/>
    <property type="evidence" value="ECO:0007669"/>
    <property type="project" value="TreeGrafter"/>
</dbReference>
<dbReference type="Proteomes" id="UP000198287">
    <property type="component" value="Unassembled WGS sequence"/>
</dbReference>
<evidence type="ECO:0000313" key="6">
    <source>
        <dbReference type="Proteomes" id="UP000198287"/>
    </source>
</evidence>
<evidence type="ECO:0000256" key="4">
    <source>
        <dbReference type="ARBA" id="ARBA00023002"/>
    </source>
</evidence>
<dbReference type="GO" id="GO:0005997">
    <property type="term" value="P:xylulose metabolic process"/>
    <property type="evidence" value="ECO:0007669"/>
    <property type="project" value="TreeGrafter"/>
</dbReference>
<dbReference type="Gene3D" id="3.40.50.720">
    <property type="entry name" value="NAD(P)-binding Rossmann-like Domain"/>
    <property type="match status" value="1"/>
</dbReference>
<dbReference type="InterPro" id="IPR051737">
    <property type="entry name" value="L-xylulose/Carbonyl_redctase"/>
</dbReference>
<dbReference type="InterPro" id="IPR036291">
    <property type="entry name" value="NAD(P)-bd_dom_sf"/>
</dbReference>
<dbReference type="InterPro" id="IPR020904">
    <property type="entry name" value="Sc_DH/Rdtase_CS"/>
</dbReference>
<name>A0A226EVZ1_FOLCA</name>
<dbReference type="OrthoDB" id="1393670at2759"/>